<dbReference type="EMBL" id="KI689164">
    <property type="protein sequence ID" value="ETK73941.1"/>
    <property type="molecule type" value="Genomic_DNA"/>
</dbReference>
<reference evidence="2" key="2">
    <citation type="submission" date="2013-11" db="EMBL/GenBank/DDBJ databases">
        <title>The Genome Sequence of Phytophthora parasitica CJ05E6.</title>
        <authorList>
            <consortium name="The Broad Institute Genomics Platform"/>
            <person name="Russ C."/>
            <person name="Tyler B."/>
            <person name="Panabieres F."/>
            <person name="Shan W."/>
            <person name="Tripathy S."/>
            <person name="Grunwald N."/>
            <person name="Machado M."/>
            <person name="Johnson C.S."/>
            <person name="Arredondo F."/>
            <person name="Hong C."/>
            <person name="Coffey M."/>
            <person name="Young S.K."/>
            <person name="Zeng Q."/>
            <person name="Gargeya S."/>
            <person name="Fitzgerald M."/>
            <person name="Abouelleil A."/>
            <person name="Alvarado L."/>
            <person name="Chapman S.B."/>
            <person name="Gainer-Dewar J."/>
            <person name="Goldberg J."/>
            <person name="Griggs A."/>
            <person name="Gujja S."/>
            <person name="Hansen M."/>
            <person name="Howarth C."/>
            <person name="Imamovic A."/>
            <person name="Ireland A."/>
            <person name="Larimer J."/>
            <person name="McCowan C."/>
            <person name="Murphy C."/>
            <person name="Pearson M."/>
            <person name="Poon T.W."/>
            <person name="Priest M."/>
            <person name="Roberts A."/>
            <person name="Saif S."/>
            <person name="Shea T."/>
            <person name="Sykes S."/>
            <person name="Wortman J."/>
            <person name="Nusbaum C."/>
            <person name="Birren B."/>
        </authorList>
    </citation>
    <scope>NUCLEOTIDE SEQUENCE [LARGE SCALE GENOMIC DNA]</scope>
    <source>
        <strain evidence="2">CJ05E6</strain>
    </source>
</reference>
<name>W2I1M0_PHYNI</name>
<accession>W2I1M0</accession>
<sequence length="91" mass="10156">MFNEMIPQIPHKRLLDAVPKARITKDRLIEAAVLGDDAGEAERVLPTGTDLSGQPTYQMQTILADRRINGRVQRQWHRVECAYVGAEAAAD</sequence>
<protein>
    <submittedName>
        <fullName evidence="2">Uncharacterized protein</fullName>
    </submittedName>
</protein>
<evidence type="ECO:0000313" key="2">
    <source>
        <dbReference type="EMBL" id="ETL27377.1"/>
    </source>
</evidence>
<dbReference type="EMBL" id="KI675967">
    <property type="protein sequence ID" value="ETL27377.1"/>
    <property type="molecule type" value="Genomic_DNA"/>
</dbReference>
<organism evidence="2">
    <name type="scientific">Phytophthora nicotianae</name>
    <name type="common">Potato buckeye rot agent</name>
    <name type="synonym">Phytophthora parasitica</name>
    <dbReference type="NCBI Taxonomy" id="4792"/>
    <lineage>
        <taxon>Eukaryota</taxon>
        <taxon>Sar</taxon>
        <taxon>Stramenopiles</taxon>
        <taxon>Oomycota</taxon>
        <taxon>Peronosporomycetes</taxon>
        <taxon>Peronosporales</taxon>
        <taxon>Peronosporaceae</taxon>
        <taxon>Phytophthora</taxon>
    </lineage>
</organism>
<dbReference type="VEuPathDB" id="FungiDB:PPTG_19998"/>
<reference evidence="1" key="1">
    <citation type="submission" date="2013-11" db="EMBL/GenBank/DDBJ databases">
        <title>The Genome Sequence of Phytophthora parasitica CJ02B3.</title>
        <authorList>
            <consortium name="The Broad Institute Genomics Platform"/>
            <person name="Russ C."/>
            <person name="Tyler B."/>
            <person name="Panabieres F."/>
            <person name="Shan W."/>
            <person name="Tripathy S."/>
            <person name="Grunwald N."/>
            <person name="Machado M."/>
            <person name="Johnson C.S."/>
            <person name="Arredondo F."/>
            <person name="Hong C."/>
            <person name="Coffey M."/>
            <person name="Young S.K."/>
            <person name="Zeng Q."/>
            <person name="Gargeya S."/>
            <person name="Fitzgerald M."/>
            <person name="Abouelleil A."/>
            <person name="Alvarado L."/>
            <person name="Chapman S.B."/>
            <person name="Gainer-Dewar J."/>
            <person name="Goldberg J."/>
            <person name="Griggs A."/>
            <person name="Gujja S."/>
            <person name="Hansen M."/>
            <person name="Howarth C."/>
            <person name="Imamovic A."/>
            <person name="Ireland A."/>
            <person name="Larimer J."/>
            <person name="McCowan C."/>
            <person name="Murphy C."/>
            <person name="Pearson M."/>
            <person name="Poon T.W."/>
            <person name="Priest M."/>
            <person name="Roberts A."/>
            <person name="Saif S."/>
            <person name="Shea T."/>
            <person name="Sykes S."/>
            <person name="Wortman J."/>
            <person name="Nusbaum C."/>
            <person name="Birren B."/>
        </authorList>
    </citation>
    <scope>NUCLEOTIDE SEQUENCE [LARGE SCALE GENOMIC DNA]</scope>
    <source>
        <strain evidence="1">CJ02B3</strain>
    </source>
</reference>
<dbReference type="Proteomes" id="UP000053236">
    <property type="component" value="Unassembled WGS sequence"/>
</dbReference>
<dbReference type="Proteomes" id="UP000053864">
    <property type="component" value="Unassembled WGS sequence"/>
</dbReference>
<proteinExistence type="predicted"/>
<evidence type="ECO:0000313" key="1">
    <source>
        <dbReference type="EMBL" id="ETK73941.1"/>
    </source>
</evidence>
<dbReference type="AlphaFoldDB" id="W2I1M0"/>
<gene>
    <name evidence="1" type="ORF">L915_19178</name>
    <name evidence="2" type="ORF">L916_19067</name>
</gene>